<gene>
    <name evidence="7" type="ORF">OsJ_04848</name>
</gene>
<evidence type="ECO:0000256" key="2">
    <source>
        <dbReference type="ARBA" id="ARBA00023122"/>
    </source>
</evidence>
<dbReference type="InterPro" id="IPR000270">
    <property type="entry name" value="PB1_dom"/>
</dbReference>
<keyword evidence="2 3" id="KW-0129">CBS domain</keyword>
<dbReference type="Gene3D" id="3.90.1280.20">
    <property type="match status" value="1"/>
</dbReference>
<dbReference type="AlphaFoldDB" id="B9EWK8"/>
<dbReference type="PANTHER" id="PTHR13780">
    <property type="entry name" value="AMP-ACTIVATED PROTEIN KINASE, GAMMA REGULATORY SUBUNIT"/>
    <property type="match status" value="1"/>
</dbReference>
<dbReference type="PANTHER" id="PTHR13780:SF109">
    <property type="entry name" value="CBS DOMAIN-CONTAINING PROTEIN-LIKE"/>
    <property type="match status" value="1"/>
</dbReference>
<evidence type="ECO:0000256" key="3">
    <source>
        <dbReference type="PROSITE-ProRule" id="PRU00703"/>
    </source>
</evidence>
<evidence type="ECO:0000259" key="5">
    <source>
        <dbReference type="PROSITE" id="PS51371"/>
    </source>
</evidence>
<evidence type="ECO:0000259" key="6">
    <source>
        <dbReference type="PROSITE" id="PS51745"/>
    </source>
</evidence>
<protein>
    <submittedName>
        <fullName evidence="7">Uncharacterized protein</fullName>
    </submittedName>
</protein>
<dbReference type="InterPro" id="IPR046342">
    <property type="entry name" value="CBS_dom_sf"/>
</dbReference>
<reference evidence="7" key="1">
    <citation type="journal article" date="2005" name="PLoS Biol.">
        <title>The genomes of Oryza sativa: a history of duplications.</title>
        <authorList>
            <person name="Yu J."/>
            <person name="Wang J."/>
            <person name="Lin W."/>
            <person name="Li S."/>
            <person name="Li H."/>
            <person name="Zhou J."/>
            <person name="Ni P."/>
            <person name="Dong W."/>
            <person name="Hu S."/>
            <person name="Zeng C."/>
            <person name="Zhang J."/>
            <person name="Zhang Y."/>
            <person name="Li R."/>
            <person name="Xu Z."/>
            <person name="Li S."/>
            <person name="Li X."/>
            <person name="Zheng H."/>
            <person name="Cong L."/>
            <person name="Lin L."/>
            <person name="Yin J."/>
            <person name="Geng J."/>
            <person name="Li G."/>
            <person name="Shi J."/>
            <person name="Liu J."/>
            <person name="Lv H."/>
            <person name="Li J."/>
            <person name="Wang J."/>
            <person name="Deng Y."/>
            <person name="Ran L."/>
            <person name="Shi X."/>
            <person name="Wang X."/>
            <person name="Wu Q."/>
            <person name="Li C."/>
            <person name="Ren X."/>
            <person name="Wang J."/>
            <person name="Wang X."/>
            <person name="Li D."/>
            <person name="Liu D."/>
            <person name="Zhang X."/>
            <person name="Ji Z."/>
            <person name="Zhao W."/>
            <person name="Sun Y."/>
            <person name="Zhang Z."/>
            <person name="Bao J."/>
            <person name="Han Y."/>
            <person name="Dong L."/>
            <person name="Ji J."/>
            <person name="Chen P."/>
            <person name="Wu S."/>
            <person name="Liu J."/>
            <person name="Xiao Y."/>
            <person name="Bu D."/>
            <person name="Tan J."/>
            <person name="Yang L."/>
            <person name="Ye C."/>
            <person name="Zhang J."/>
            <person name="Xu J."/>
            <person name="Zhou Y."/>
            <person name="Yu Y."/>
            <person name="Zhang B."/>
            <person name="Zhuang S."/>
            <person name="Wei H."/>
            <person name="Liu B."/>
            <person name="Lei M."/>
            <person name="Yu H."/>
            <person name="Li Y."/>
            <person name="Xu H."/>
            <person name="Wei S."/>
            <person name="He X."/>
            <person name="Fang L."/>
            <person name="Zhang Z."/>
            <person name="Zhang Y."/>
            <person name="Huang X."/>
            <person name="Su Z."/>
            <person name="Tong W."/>
            <person name="Li J."/>
            <person name="Tong Z."/>
            <person name="Li S."/>
            <person name="Ye J."/>
            <person name="Wang L."/>
            <person name="Fang L."/>
            <person name="Lei T."/>
            <person name="Chen C."/>
            <person name="Chen H."/>
            <person name="Xu Z."/>
            <person name="Li H."/>
            <person name="Huang H."/>
            <person name="Zhang F."/>
            <person name="Xu H."/>
            <person name="Li N."/>
            <person name="Zhao C."/>
            <person name="Li S."/>
            <person name="Dong L."/>
            <person name="Huang Y."/>
            <person name="Li L."/>
            <person name="Xi Y."/>
            <person name="Qi Q."/>
            <person name="Li W."/>
            <person name="Zhang B."/>
            <person name="Hu W."/>
            <person name="Zhang Y."/>
            <person name="Tian X."/>
            <person name="Jiao Y."/>
            <person name="Liang X."/>
            <person name="Jin J."/>
            <person name="Gao L."/>
            <person name="Zheng W."/>
            <person name="Hao B."/>
            <person name="Liu S."/>
            <person name="Wang W."/>
            <person name="Yuan L."/>
            <person name="Cao M."/>
            <person name="McDermott J."/>
            <person name="Samudrala R."/>
            <person name="Wang J."/>
            <person name="Wong G.K."/>
            <person name="Yang H."/>
        </authorList>
    </citation>
    <scope>NUCLEOTIDE SEQUENCE [LARGE SCALE GENOMIC DNA]</scope>
</reference>
<dbReference type="SUPFAM" id="SSF54631">
    <property type="entry name" value="CBS-domain pair"/>
    <property type="match status" value="2"/>
</dbReference>
<dbReference type="Pfam" id="PF00564">
    <property type="entry name" value="PB1"/>
    <property type="match status" value="1"/>
</dbReference>
<dbReference type="SUPFAM" id="SSF54277">
    <property type="entry name" value="CAD &amp; PB1 domains"/>
    <property type="match status" value="1"/>
</dbReference>
<accession>B9EWK8</accession>
<dbReference type="SMART" id="SM00116">
    <property type="entry name" value="CBS"/>
    <property type="match status" value="3"/>
</dbReference>
<proteinExistence type="predicted"/>
<dbReference type="Proteomes" id="UP000007752">
    <property type="component" value="Chromosome 1"/>
</dbReference>
<feature type="domain" description="CBS" evidence="5">
    <location>
        <begin position="54"/>
        <end position="117"/>
    </location>
</feature>
<dbReference type="CDD" id="cd06409">
    <property type="entry name" value="PB1_MUG70"/>
    <property type="match status" value="1"/>
</dbReference>
<dbReference type="SMART" id="SM00666">
    <property type="entry name" value="PB1"/>
    <property type="match status" value="1"/>
</dbReference>
<evidence type="ECO:0000313" key="7">
    <source>
        <dbReference type="EMBL" id="EEE56049.1"/>
    </source>
</evidence>
<keyword evidence="1" id="KW-0677">Repeat</keyword>
<dbReference type="CDD" id="cd17781">
    <property type="entry name" value="CBS_pair_MUG70_1"/>
    <property type="match status" value="1"/>
</dbReference>
<organism evidence="7">
    <name type="scientific">Oryza sativa subsp. japonica</name>
    <name type="common">Rice</name>
    <dbReference type="NCBI Taxonomy" id="39947"/>
    <lineage>
        <taxon>Eukaryota</taxon>
        <taxon>Viridiplantae</taxon>
        <taxon>Streptophyta</taxon>
        <taxon>Embryophyta</taxon>
        <taxon>Tracheophyta</taxon>
        <taxon>Spermatophyta</taxon>
        <taxon>Magnoliopsida</taxon>
        <taxon>Liliopsida</taxon>
        <taxon>Poales</taxon>
        <taxon>Poaceae</taxon>
        <taxon>BOP clade</taxon>
        <taxon>Oryzoideae</taxon>
        <taxon>Oryzeae</taxon>
        <taxon>Oryzinae</taxon>
        <taxon>Oryza</taxon>
        <taxon>Oryza sativa</taxon>
    </lineage>
</organism>
<name>B9EWK8_ORYSJ</name>
<feature type="region of interest" description="Disordered" evidence="4">
    <location>
        <begin position="1"/>
        <end position="52"/>
    </location>
</feature>
<dbReference type="InterPro" id="IPR053793">
    <property type="entry name" value="PB1-like"/>
</dbReference>
<dbReference type="InterPro" id="IPR000644">
    <property type="entry name" value="CBS_dom"/>
</dbReference>
<feature type="domain" description="CBS" evidence="5">
    <location>
        <begin position="225"/>
        <end position="285"/>
    </location>
</feature>
<dbReference type="PROSITE" id="PS51371">
    <property type="entry name" value="CBS"/>
    <property type="match status" value="3"/>
</dbReference>
<feature type="region of interest" description="Disordered" evidence="4">
    <location>
        <begin position="319"/>
        <end position="341"/>
    </location>
</feature>
<dbReference type="EMBL" id="CM000138">
    <property type="protein sequence ID" value="EEE56049.1"/>
    <property type="molecule type" value="Genomic_DNA"/>
</dbReference>
<dbReference type="Gene3D" id="3.10.580.10">
    <property type="entry name" value="CBS-domain"/>
    <property type="match status" value="1"/>
</dbReference>
<dbReference type="InterPro" id="IPR050511">
    <property type="entry name" value="AMPK_gamma/SDS23_families"/>
</dbReference>
<dbReference type="PROSITE" id="PS51745">
    <property type="entry name" value="PB1"/>
    <property type="match status" value="1"/>
</dbReference>
<reference evidence="7" key="2">
    <citation type="submission" date="2008-12" db="EMBL/GenBank/DDBJ databases">
        <title>Improved gene annotation of the rice (Oryza sativa) genomes.</title>
        <authorList>
            <person name="Wang J."/>
            <person name="Li R."/>
            <person name="Fan W."/>
            <person name="Huang Q."/>
            <person name="Zhang J."/>
            <person name="Zhou Y."/>
            <person name="Hu Y."/>
            <person name="Zi S."/>
            <person name="Li J."/>
            <person name="Ni P."/>
            <person name="Zheng H."/>
            <person name="Zhang Y."/>
            <person name="Zhao M."/>
            <person name="Hao Q."/>
            <person name="McDermott J."/>
            <person name="Samudrala R."/>
            <person name="Kristiansen K."/>
            <person name="Wong G.K.-S."/>
        </authorList>
    </citation>
    <scope>NUCLEOTIDE SEQUENCE</scope>
</reference>
<dbReference type="Pfam" id="PF00571">
    <property type="entry name" value="CBS"/>
    <property type="match status" value="3"/>
</dbReference>
<evidence type="ECO:0000256" key="4">
    <source>
        <dbReference type="SAM" id="MobiDB-lite"/>
    </source>
</evidence>
<feature type="domain" description="PB1" evidence="6">
    <location>
        <begin position="338"/>
        <end position="423"/>
    </location>
</feature>
<feature type="domain" description="CBS" evidence="5">
    <location>
        <begin position="124"/>
        <end position="179"/>
    </location>
</feature>
<sequence length="895" mass="99296">MAAAAASQPRSHQPTSLRRAPPPSSAAAKPEPNEKASNSKPASPVQAPSPERTVKKLRLAKALTLPEATSVSEACRRMALKRVDAALLTDSNGMLSGILTAEDISGRVIAEGLRPDETNVAKAMTRNPVFVMSNSPAIEALQKMVKGKFRHLPVVEHGEVIAMLDITKFLYDAISRMEKAAEQGSAIAAAMEGVERQWGNDFPGPHSFIENLRDQLFKPSLSTIITENNSVPVVSPSDPVIAAAKKMREYRVNSVVVMTGNMLLGILTSKDLVLRLVAQSLSPDVTLVEKVEGASEANSMANTMMQKFWDSALALQPAEESDARSEESRMATSDNAEGKHIPPHVGNSFSFKLQDRKGLSESLDELVSAVSYRLGMEKEKINLLYDDDEGDRVVLTTDGDLSAAIQHARSAGWKVLRLHMDEPWSNGEHTTSLVNTSPVKTGRSFLRLGIAAGAVAVASMGVIFRTAYWLRFWAQLQRCDEDEEFLKVARRRLRSVLRRSLAGQFGGEVLRVLRRLRALSGGAWDSHMEKSRDKVNITPDLNKGKETVIPLHITRLDMREVDQSSYVARLKLKKPSNIPPSTLPLHLPVIGLDVNKPDNLHCLMIMQNVKHRNVLQMEAVKQIVIGEAKTPVLAMFVESFTGRLPALLRKMKLGGMQIIEGWEELRVNGLYHGNICLENVYYCKDNEKITIKLANFQSKGAMSKEAAQLEDINAIGRMLKSISALAKIGVPHQAERYMLVDHLAMNLEFLANTQQIGTIKDVILDHVFFWFKERRKRFFIYDIPKALKDAAFCNNVRRGQTCVLEWDKKPHHGLLGSMNRYRKTNLNLPAYDGNDPIQNVKFVSGAYTHEEEVQDDLTFNGMSSTVDEAVQSEQPMLCLNLYKCLSPEGPLANQS</sequence>
<evidence type="ECO:0000256" key="1">
    <source>
        <dbReference type="ARBA" id="ARBA00022737"/>
    </source>
</evidence>